<dbReference type="NCBIfam" id="TIGR01470">
    <property type="entry name" value="cysG_Nterm"/>
    <property type="match status" value="1"/>
</dbReference>
<dbReference type="InterPro" id="IPR006367">
    <property type="entry name" value="Sirohaem_synthase_N"/>
</dbReference>
<dbReference type="AlphaFoldDB" id="A0A2D2ASW1"/>
<dbReference type="InterPro" id="IPR037115">
    <property type="entry name" value="Sirohaem_synt_dimer_dom_sf"/>
</dbReference>
<dbReference type="InterPro" id="IPR014777">
    <property type="entry name" value="4pyrrole_Mease_sub1"/>
</dbReference>
<comment type="pathway">
    <text evidence="1">Porphyrin-containing compound metabolism; siroheme biosynthesis; sirohydrochlorin from precorrin-2: step 1/1.</text>
</comment>
<dbReference type="Gene3D" id="3.40.1010.10">
    <property type="entry name" value="Cobalt-precorrin-4 Transmethylase, Domain 1"/>
    <property type="match status" value="1"/>
</dbReference>
<name>A0A2D2ASW1_9CAUL</name>
<dbReference type="Pfam" id="PF10414">
    <property type="entry name" value="CysG_dimeriser"/>
    <property type="match status" value="1"/>
</dbReference>
<feature type="domain" description="Sirohaem synthase dimerisation" evidence="7">
    <location>
        <begin position="133"/>
        <end position="188"/>
    </location>
</feature>
<dbReference type="EC" id="1.3.1.76" evidence="2"/>
<dbReference type="UniPathway" id="UPA00262">
    <property type="reaction ID" value="UER00222"/>
</dbReference>
<dbReference type="Gene3D" id="1.10.8.210">
    <property type="entry name" value="Sirohaem synthase, dimerisation domain"/>
    <property type="match status" value="1"/>
</dbReference>
<dbReference type="InterPro" id="IPR036291">
    <property type="entry name" value="NAD(P)-bd_dom_sf"/>
</dbReference>
<dbReference type="RefSeq" id="WP_099620351.1">
    <property type="nucleotide sequence ID" value="NZ_CP024201.1"/>
</dbReference>
<dbReference type="Proteomes" id="UP000228945">
    <property type="component" value="Chromosome"/>
</dbReference>
<evidence type="ECO:0000256" key="6">
    <source>
        <dbReference type="ARBA" id="ARBA00047561"/>
    </source>
</evidence>
<evidence type="ECO:0000256" key="5">
    <source>
        <dbReference type="ARBA" id="ARBA00023244"/>
    </source>
</evidence>
<keyword evidence="9" id="KW-1185">Reference proteome</keyword>
<keyword evidence="5" id="KW-0627">Porphyrin biosynthesis</keyword>
<keyword evidence="3" id="KW-0560">Oxidoreductase</keyword>
<evidence type="ECO:0000256" key="3">
    <source>
        <dbReference type="ARBA" id="ARBA00023002"/>
    </source>
</evidence>
<evidence type="ECO:0000256" key="4">
    <source>
        <dbReference type="ARBA" id="ARBA00023027"/>
    </source>
</evidence>
<dbReference type="SUPFAM" id="SSF53790">
    <property type="entry name" value="Tetrapyrrole methylase"/>
    <property type="match status" value="1"/>
</dbReference>
<dbReference type="InterPro" id="IPR019478">
    <property type="entry name" value="Sirohaem_synthase_dimer_dom"/>
</dbReference>
<dbReference type="PANTHER" id="PTHR35330:SF1">
    <property type="entry name" value="SIROHEME BIOSYNTHESIS PROTEIN MET8"/>
    <property type="match status" value="1"/>
</dbReference>
<dbReference type="SUPFAM" id="SSF75615">
    <property type="entry name" value="Siroheme synthase middle domains-like"/>
    <property type="match status" value="1"/>
</dbReference>
<proteinExistence type="predicted"/>
<dbReference type="GO" id="GO:0043115">
    <property type="term" value="F:precorrin-2 dehydrogenase activity"/>
    <property type="evidence" value="ECO:0007669"/>
    <property type="project" value="UniProtKB-EC"/>
</dbReference>
<comment type="catalytic activity">
    <reaction evidence="6">
        <text>precorrin-2 + NAD(+) = sirohydrochlorin + NADH + 2 H(+)</text>
        <dbReference type="Rhea" id="RHEA:15613"/>
        <dbReference type="ChEBI" id="CHEBI:15378"/>
        <dbReference type="ChEBI" id="CHEBI:57540"/>
        <dbReference type="ChEBI" id="CHEBI:57945"/>
        <dbReference type="ChEBI" id="CHEBI:58351"/>
        <dbReference type="ChEBI" id="CHEBI:58827"/>
        <dbReference type="EC" id="1.3.1.76"/>
    </reaction>
</comment>
<dbReference type="GO" id="GO:0019354">
    <property type="term" value="P:siroheme biosynthetic process"/>
    <property type="evidence" value="ECO:0007669"/>
    <property type="project" value="UniProtKB-UniPathway"/>
</dbReference>
<keyword evidence="4" id="KW-0520">NAD</keyword>
<gene>
    <name evidence="8" type="ORF">CSW64_01060</name>
</gene>
<evidence type="ECO:0000256" key="2">
    <source>
        <dbReference type="ARBA" id="ARBA00012400"/>
    </source>
</evidence>
<dbReference type="OrthoDB" id="9815856at2"/>
<evidence type="ECO:0000313" key="9">
    <source>
        <dbReference type="Proteomes" id="UP000228945"/>
    </source>
</evidence>
<protein>
    <recommendedName>
        <fullName evidence="2">precorrin-2 dehydrogenase</fullName>
        <ecNumber evidence="2">1.3.1.76</ecNumber>
    </recommendedName>
</protein>
<evidence type="ECO:0000313" key="8">
    <source>
        <dbReference type="EMBL" id="ATQ41094.1"/>
    </source>
</evidence>
<dbReference type="Gene3D" id="3.40.50.720">
    <property type="entry name" value="NAD(P)-binding Rossmann-like Domain"/>
    <property type="match status" value="1"/>
</dbReference>
<dbReference type="GO" id="GO:0004325">
    <property type="term" value="F:ferrochelatase activity"/>
    <property type="evidence" value="ECO:0007669"/>
    <property type="project" value="InterPro"/>
</dbReference>
<dbReference type="Pfam" id="PF13241">
    <property type="entry name" value="NAD_binding_7"/>
    <property type="match status" value="1"/>
</dbReference>
<reference evidence="8 9" key="1">
    <citation type="submission" date="2017-10" db="EMBL/GenBank/DDBJ databases">
        <title>Genome sequence of Caulobacter mirabilis FWC38.</title>
        <authorList>
            <person name="Fiebig A."/>
            <person name="Crosson S."/>
        </authorList>
    </citation>
    <scope>NUCLEOTIDE SEQUENCE [LARGE SCALE GENOMIC DNA]</scope>
    <source>
        <strain evidence="8 9">FWC 38</strain>
    </source>
</reference>
<sequence length="300" mass="30810">MDAFPAFFPLAGRKVVVAGTGEAAEAKARLFDGSPATLVRLEGPDAFLPGAYAGASLAFIAGDELFAQAAAAAARAARVLVNVVDKPALSDFHTPAVIDRGEVVAAVGTAGSAPMLASLLRNAIESRVPEGSGRVAALLRRHQDAVRAAIPDLPLRRSFLRDALSSPAAEAAMAGEVDKADRLFVESLDAFGSGEAPGGRVRFVAGRGPADLITLRAGRVLAETDVLVVPEGVEPGILAMARRDAGRLTEAEATPEALIALVRGGRQVVRLVVAPPSPEDLRALVEAGIEVEVLLAAPGT</sequence>
<organism evidence="8 9">
    <name type="scientific">Caulobacter mirabilis</name>
    <dbReference type="NCBI Taxonomy" id="69666"/>
    <lineage>
        <taxon>Bacteria</taxon>
        <taxon>Pseudomonadati</taxon>
        <taxon>Pseudomonadota</taxon>
        <taxon>Alphaproteobacteria</taxon>
        <taxon>Caulobacterales</taxon>
        <taxon>Caulobacteraceae</taxon>
        <taxon>Caulobacter</taxon>
    </lineage>
</organism>
<evidence type="ECO:0000259" key="7">
    <source>
        <dbReference type="Pfam" id="PF10414"/>
    </source>
</evidence>
<dbReference type="GO" id="GO:0008168">
    <property type="term" value="F:methyltransferase activity"/>
    <property type="evidence" value="ECO:0007669"/>
    <property type="project" value="InterPro"/>
</dbReference>
<dbReference type="PANTHER" id="PTHR35330">
    <property type="entry name" value="SIROHEME BIOSYNTHESIS PROTEIN MET8"/>
    <property type="match status" value="1"/>
</dbReference>
<accession>A0A2D2ASW1</accession>
<dbReference type="EMBL" id="CP024201">
    <property type="protein sequence ID" value="ATQ41094.1"/>
    <property type="molecule type" value="Genomic_DNA"/>
</dbReference>
<dbReference type="InterPro" id="IPR035996">
    <property type="entry name" value="4pyrrol_Methylase_sf"/>
</dbReference>
<evidence type="ECO:0000256" key="1">
    <source>
        <dbReference type="ARBA" id="ARBA00005010"/>
    </source>
</evidence>
<dbReference type="SUPFAM" id="SSF51735">
    <property type="entry name" value="NAD(P)-binding Rossmann-fold domains"/>
    <property type="match status" value="1"/>
</dbReference>
<dbReference type="KEGG" id="cmb:CSW64_01060"/>
<dbReference type="InterPro" id="IPR028161">
    <property type="entry name" value="Met8-like"/>
</dbReference>